<dbReference type="FunFam" id="1.10.10.10:FF:000056">
    <property type="entry name" value="IclR family transcriptional regulator"/>
    <property type="match status" value="1"/>
</dbReference>
<dbReference type="PANTHER" id="PTHR30136">
    <property type="entry name" value="HELIX-TURN-HELIX TRANSCRIPTIONAL REGULATOR, ICLR FAMILY"/>
    <property type="match status" value="1"/>
</dbReference>
<feature type="domain" description="IclR-ED" evidence="5">
    <location>
        <begin position="64"/>
        <end position="246"/>
    </location>
</feature>
<dbReference type="SUPFAM" id="SSF46785">
    <property type="entry name" value="Winged helix' DNA-binding domain"/>
    <property type="match status" value="1"/>
</dbReference>
<keyword evidence="2" id="KW-0238">DNA-binding</keyword>
<dbReference type="GO" id="GO:0003677">
    <property type="term" value="F:DNA binding"/>
    <property type="evidence" value="ECO:0007669"/>
    <property type="project" value="UniProtKB-KW"/>
</dbReference>
<reference evidence="6 7" key="1">
    <citation type="submission" date="2019-04" db="EMBL/GenBank/DDBJ databases">
        <title>Phreatobacter aquaticus sp. nov.</title>
        <authorList>
            <person name="Choi A."/>
        </authorList>
    </citation>
    <scope>NUCLEOTIDE SEQUENCE [LARGE SCALE GENOMIC DNA]</scope>
    <source>
        <strain evidence="6 7">KCTC 52518</strain>
    </source>
</reference>
<dbReference type="Pfam" id="PF09339">
    <property type="entry name" value="HTH_IclR"/>
    <property type="match status" value="1"/>
</dbReference>
<protein>
    <submittedName>
        <fullName evidence="6">IclR family transcriptional regulator</fullName>
    </submittedName>
</protein>
<evidence type="ECO:0000256" key="3">
    <source>
        <dbReference type="ARBA" id="ARBA00023163"/>
    </source>
</evidence>
<name>A0A4D7B597_9HYPH</name>
<dbReference type="Pfam" id="PF01614">
    <property type="entry name" value="IclR_C"/>
    <property type="match status" value="1"/>
</dbReference>
<evidence type="ECO:0000313" key="7">
    <source>
        <dbReference type="Proteomes" id="UP000298781"/>
    </source>
</evidence>
<evidence type="ECO:0000256" key="1">
    <source>
        <dbReference type="ARBA" id="ARBA00023015"/>
    </source>
</evidence>
<dbReference type="InterPro" id="IPR036390">
    <property type="entry name" value="WH_DNA-bd_sf"/>
</dbReference>
<dbReference type="GO" id="GO:0045892">
    <property type="term" value="P:negative regulation of DNA-templated transcription"/>
    <property type="evidence" value="ECO:0007669"/>
    <property type="project" value="TreeGrafter"/>
</dbReference>
<dbReference type="PANTHER" id="PTHR30136:SF24">
    <property type="entry name" value="HTH-TYPE TRANSCRIPTIONAL REPRESSOR ALLR"/>
    <property type="match status" value="1"/>
</dbReference>
<dbReference type="PROSITE" id="PS51077">
    <property type="entry name" value="HTH_ICLR"/>
    <property type="match status" value="1"/>
</dbReference>
<proteinExistence type="predicted"/>
<evidence type="ECO:0000313" key="6">
    <source>
        <dbReference type="EMBL" id="QCI63412.1"/>
    </source>
</evidence>
<dbReference type="InterPro" id="IPR029016">
    <property type="entry name" value="GAF-like_dom_sf"/>
</dbReference>
<dbReference type="OrthoDB" id="9807558at2"/>
<dbReference type="InterPro" id="IPR050707">
    <property type="entry name" value="HTH_MetabolicPath_Reg"/>
</dbReference>
<keyword evidence="7" id="KW-1185">Reference proteome</keyword>
<accession>A0A4D7B597</accession>
<dbReference type="AlphaFoldDB" id="A0A4D7B597"/>
<dbReference type="RefSeq" id="WP_136958870.1">
    <property type="nucleotide sequence ID" value="NZ_CP039690.1"/>
</dbReference>
<dbReference type="Gene3D" id="3.30.450.40">
    <property type="match status" value="1"/>
</dbReference>
<keyword evidence="1" id="KW-0805">Transcription regulation</keyword>
<dbReference type="Gene3D" id="1.10.10.10">
    <property type="entry name" value="Winged helix-like DNA-binding domain superfamily/Winged helix DNA-binding domain"/>
    <property type="match status" value="1"/>
</dbReference>
<dbReference type="KEGG" id="pstg:E8M01_03665"/>
<organism evidence="6 7">
    <name type="scientific">Phreatobacter stygius</name>
    <dbReference type="NCBI Taxonomy" id="1940610"/>
    <lineage>
        <taxon>Bacteria</taxon>
        <taxon>Pseudomonadati</taxon>
        <taxon>Pseudomonadota</taxon>
        <taxon>Alphaproteobacteria</taxon>
        <taxon>Hyphomicrobiales</taxon>
        <taxon>Phreatobacteraceae</taxon>
        <taxon>Phreatobacter</taxon>
    </lineage>
</organism>
<dbReference type="InterPro" id="IPR005471">
    <property type="entry name" value="Tscrpt_reg_IclR_N"/>
</dbReference>
<evidence type="ECO:0000259" key="4">
    <source>
        <dbReference type="PROSITE" id="PS51077"/>
    </source>
</evidence>
<dbReference type="Proteomes" id="UP000298781">
    <property type="component" value="Chromosome"/>
</dbReference>
<dbReference type="PROSITE" id="PS51078">
    <property type="entry name" value="ICLR_ED"/>
    <property type="match status" value="1"/>
</dbReference>
<dbReference type="InterPro" id="IPR036388">
    <property type="entry name" value="WH-like_DNA-bd_sf"/>
</dbReference>
<evidence type="ECO:0000259" key="5">
    <source>
        <dbReference type="PROSITE" id="PS51078"/>
    </source>
</evidence>
<feature type="domain" description="HTH iclR-type" evidence="4">
    <location>
        <begin position="1"/>
        <end position="63"/>
    </location>
</feature>
<gene>
    <name evidence="6" type="ORF">E8M01_03665</name>
</gene>
<dbReference type="GO" id="GO:0003700">
    <property type="term" value="F:DNA-binding transcription factor activity"/>
    <property type="evidence" value="ECO:0007669"/>
    <property type="project" value="TreeGrafter"/>
</dbReference>
<dbReference type="InterPro" id="IPR014757">
    <property type="entry name" value="Tscrpt_reg_IclR_C"/>
</dbReference>
<evidence type="ECO:0000256" key="2">
    <source>
        <dbReference type="ARBA" id="ARBA00023125"/>
    </source>
</evidence>
<dbReference type="SUPFAM" id="SSF55781">
    <property type="entry name" value="GAF domain-like"/>
    <property type="match status" value="1"/>
</dbReference>
<sequence>MKTAHKTIRLLRQFTAQEPDLGVSDLARRLDMDRSGVHRILQTLVAENFVEQDPQTRLYRLGLGVLDLAAVRISQHGLLPIALPYLDRLRDETGETVALLVPDRSDAVCIAVVESRHSVRVGYDVGERIPLHGSAGGQALLAHMADDAFEAYCAAGLTRFTARTITERDMLRTTLDEIRRRGFAWAQDSYIEGVLSAAAPVLDPKQRIAGSIAVAGPAQRLSVETLPEIAAAALRVANAVTAEWAGLNGAGTQARIGLRPG</sequence>
<keyword evidence="3" id="KW-0804">Transcription</keyword>
<dbReference type="SMART" id="SM00346">
    <property type="entry name" value="HTH_ICLR"/>
    <property type="match status" value="1"/>
</dbReference>
<dbReference type="EMBL" id="CP039690">
    <property type="protein sequence ID" value="QCI63412.1"/>
    <property type="molecule type" value="Genomic_DNA"/>
</dbReference>